<dbReference type="KEGG" id="tbd:Tbd_0707"/>
<dbReference type="HOGENOM" id="CLU_128713_0_0_4"/>
<dbReference type="AlphaFoldDB" id="Q3SKW2"/>
<dbReference type="Proteomes" id="UP000008291">
    <property type="component" value="Chromosome"/>
</dbReference>
<keyword evidence="1" id="KW-0472">Membrane</keyword>
<feature type="transmembrane region" description="Helical" evidence="1">
    <location>
        <begin position="15"/>
        <end position="37"/>
    </location>
</feature>
<feature type="transmembrane region" description="Helical" evidence="1">
    <location>
        <begin position="117"/>
        <end position="138"/>
    </location>
</feature>
<gene>
    <name evidence="2" type="ordered locus">Tbd_0707</name>
</gene>
<feature type="transmembrane region" description="Helical" evidence="1">
    <location>
        <begin position="57"/>
        <end position="77"/>
    </location>
</feature>
<protein>
    <submittedName>
        <fullName evidence="2">Probable transmembrane protein</fullName>
    </submittedName>
</protein>
<dbReference type="EMBL" id="CP000116">
    <property type="protein sequence ID" value="AAZ96660.1"/>
    <property type="molecule type" value="Genomic_DNA"/>
</dbReference>
<keyword evidence="3" id="KW-1185">Reference proteome</keyword>
<proteinExistence type="predicted"/>
<evidence type="ECO:0000313" key="3">
    <source>
        <dbReference type="Proteomes" id="UP000008291"/>
    </source>
</evidence>
<organism evidence="2 3">
    <name type="scientific">Thiobacillus denitrificans (strain ATCC 25259 / T1)</name>
    <dbReference type="NCBI Taxonomy" id="292415"/>
    <lineage>
        <taxon>Bacteria</taxon>
        <taxon>Pseudomonadati</taxon>
        <taxon>Pseudomonadota</taxon>
        <taxon>Betaproteobacteria</taxon>
        <taxon>Nitrosomonadales</taxon>
        <taxon>Thiobacillaceae</taxon>
        <taxon>Thiobacillus</taxon>
    </lineage>
</organism>
<accession>Q3SKW2</accession>
<dbReference type="eggNOG" id="ENOG5032ZSW">
    <property type="taxonomic scope" value="Bacteria"/>
</dbReference>
<reference evidence="2 3" key="1">
    <citation type="journal article" date="2006" name="J. Bacteriol.">
        <title>The genome sequence of the obligately chemolithoautotrophic, facultatively anaerobic bacterium Thiobacillus denitrificans.</title>
        <authorList>
            <person name="Beller H.R."/>
            <person name="Chain P.S."/>
            <person name="Letain T.E."/>
            <person name="Chakicherla A."/>
            <person name="Larimer F.W."/>
            <person name="Richardson P.M."/>
            <person name="Coleman M.A."/>
            <person name="Wood A.P."/>
            <person name="Kelly D.P."/>
        </authorList>
    </citation>
    <scope>NUCLEOTIDE SEQUENCE [LARGE SCALE GENOMIC DNA]</scope>
    <source>
        <strain evidence="2 3">ATCC 25259</strain>
    </source>
</reference>
<dbReference type="RefSeq" id="WP_011311219.1">
    <property type="nucleotide sequence ID" value="NC_007404.1"/>
</dbReference>
<keyword evidence="1 2" id="KW-0812">Transmembrane</keyword>
<keyword evidence="1" id="KW-1133">Transmembrane helix</keyword>
<feature type="transmembrane region" description="Helical" evidence="1">
    <location>
        <begin position="89"/>
        <end position="111"/>
    </location>
</feature>
<evidence type="ECO:0000256" key="1">
    <source>
        <dbReference type="SAM" id="Phobius"/>
    </source>
</evidence>
<name>Q3SKW2_THIDA</name>
<dbReference type="STRING" id="292415.Tbd_0707"/>
<sequence length="157" mass="17486">MSALTIRLGARHRRLTYATFALLWTSGALWLAFHYFLRVEGDFGPEAHPLEVWWLRLHGLTAMLALVAVGSLATNHVRLAWKRGKNLGTGLPMLAMTAWLAVSGYALYYFASEANEAWLPLTHWIAGLAVPLAGLVHVRQGRRPPAHAMHRKPARST</sequence>
<evidence type="ECO:0000313" key="2">
    <source>
        <dbReference type="EMBL" id="AAZ96660.1"/>
    </source>
</evidence>
<dbReference type="OrthoDB" id="6228034at2"/>